<dbReference type="PIRSF" id="PIRSF001221">
    <property type="entry name" value="Amidase_fungi"/>
    <property type="match status" value="1"/>
</dbReference>
<sequence>MPFNALEATIESIHKSLFTGQTTCREIVSAFLSRIEAFNHHINAIISLNPQALDIADDLDKYLASGKSTGPLFCIPILLKDNFDTADMPTTGGNLALSKSQPTKDAPAVIALKNAGAIILGKTNLHEFALEGISVSSLGGQTINPYDFTRTPGGSSGGTGAAIAASFAVLGTGSDTVNSLRNPASANSLFSVRPTKGLISRTGIMPCSWTQDTVGPVARCVKDLAVALTVMASSGYDECDNTTALVPPSYRNLDYVTELAKQKTSLKSLRLGILNTYFNRTPGPETDPVNQAMDKVIAKLKAAGTVLVDVEEDVYNTTKLAELDTQRWEFGGEMDRYLSRSTLGGANAKSLAEIYNTTNTKTTTARNSTSTDSHSEFLVLPSQYPFIHTALQWSTTHASYASNAAKISNLTTALATTFTKHNLDAIIYPEQRNLVVKLGAPSQAGRNGHLAALTGSPVVCVPVGFSEGSESAKRGVPVGMEILGRAWSEGTLLGLAEEVDRVLGGGRGVRRAPGWAEKRVDVKKYERVPEVRPNRQNIPREYPVGVV</sequence>
<dbReference type="Pfam" id="PF01425">
    <property type="entry name" value="Amidase"/>
    <property type="match status" value="1"/>
</dbReference>
<dbReference type="SUPFAM" id="SSF75304">
    <property type="entry name" value="Amidase signature (AS) enzymes"/>
    <property type="match status" value="1"/>
</dbReference>
<accession>A0A9P4JN07</accession>
<feature type="active site" description="Charge relay system" evidence="1">
    <location>
        <position position="80"/>
    </location>
</feature>
<dbReference type="Proteomes" id="UP000799536">
    <property type="component" value="Unassembled WGS sequence"/>
</dbReference>
<proteinExistence type="predicted"/>
<feature type="active site" description="Charge relay system" evidence="1">
    <location>
        <position position="155"/>
    </location>
</feature>
<evidence type="ECO:0000259" key="2">
    <source>
        <dbReference type="Pfam" id="PF01425"/>
    </source>
</evidence>
<dbReference type="PANTHER" id="PTHR42678:SF5">
    <property type="entry name" value="GLUTAMYL-TRNA(GLN) AMIDOTRANSFERASE SUBUNIT A"/>
    <property type="match status" value="1"/>
</dbReference>
<dbReference type="InterPro" id="IPR023631">
    <property type="entry name" value="Amidase_dom"/>
</dbReference>
<keyword evidence="4" id="KW-1185">Reference proteome</keyword>
<dbReference type="PANTHER" id="PTHR42678">
    <property type="entry name" value="AMIDASE"/>
    <property type="match status" value="1"/>
</dbReference>
<name>A0A9P4JN07_9PLEO</name>
<reference evidence="3" key="1">
    <citation type="journal article" date="2020" name="Stud. Mycol.">
        <title>101 Dothideomycetes genomes: a test case for predicting lifestyles and emergence of pathogens.</title>
        <authorList>
            <person name="Haridas S."/>
            <person name="Albert R."/>
            <person name="Binder M."/>
            <person name="Bloem J."/>
            <person name="Labutti K."/>
            <person name="Salamov A."/>
            <person name="Andreopoulos B."/>
            <person name="Baker S."/>
            <person name="Barry K."/>
            <person name="Bills G."/>
            <person name="Bluhm B."/>
            <person name="Cannon C."/>
            <person name="Castanera R."/>
            <person name="Culley D."/>
            <person name="Daum C."/>
            <person name="Ezra D."/>
            <person name="Gonzalez J."/>
            <person name="Henrissat B."/>
            <person name="Kuo A."/>
            <person name="Liang C."/>
            <person name="Lipzen A."/>
            <person name="Lutzoni F."/>
            <person name="Magnuson J."/>
            <person name="Mondo S."/>
            <person name="Nolan M."/>
            <person name="Ohm R."/>
            <person name="Pangilinan J."/>
            <person name="Park H.-J."/>
            <person name="Ramirez L."/>
            <person name="Alfaro M."/>
            <person name="Sun H."/>
            <person name="Tritt A."/>
            <person name="Yoshinaga Y."/>
            <person name="Zwiers L.-H."/>
            <person name="Turgeon B."/>
            <person name="Goodwin S."/>
            <person name="Spatafora J."/>
            <person name="Crous P."/>
            <person name="Grigoriev I."/>
        </authorList>
    </citation>
    <scope>NUCLEOTIDE SEQUENCE</scope>
    <source>
        <strain evidence="3">ATCC 74209</strain>
    </source>
</reference>
<evidence type="ECO:0000256" key="1">
    <source>
        <dbReference type="PIRSR" id="PIRSR001221-1"/>
    </source>
</evidence>
<dbReference type="EMBL" id="ML993937">
    <property type="protein sequence ID" value="KAF2202426.1"/>
    <property type="molecule type" value="Genomic_DNA"/>
</dbReference>
<evidence type="ECO:0000313" key="3">
    <source>
        <dbReference type="EMBL" id="KAF2202426.1"/>
    </source>
</evidence>
<protein>
    <submittedName>
        <fullName evidence="3">Amidase signature enzyme</fullName>
    </submittedName>
</protein>
<feature type="domain" description="Amidase" evidence="2">
    <location>
        <begin position="26"/>
        <end position="493"/>
    </location>
</feature>
<evidence type="ECO:0000313" key="4">
    <source>
        <dbReference type="Proteomes" id="UP000799536"/>
    </source>
</evidence>
<feature type="active site" description="Acyl-ester intermediate" evidence="1">
    <location>
        <position position="179"/>
    </location>
</feature>
<dbReference type="OrthoDB" id="566138at2759"/>
<dbReference type="InterPro" id="IPR036928">
    <property type="entry name" value="AS_sf"/>
</dbReference>
<dbReference type="AlphaFoldDB" id="A0A9P4JN07"/>
<gene>
    <name evidence="3" type="ORF">GQ43DRAFT_369155</name>
</gene>
<comment type="caution">
    <text evidence="3">The sequence shown here is derived from an EMBL/GenBank/DDBJ whole genome shotgun (WGS) entry which is preliminary data.</text>
</comment>
<organism evidence="3 4">
    <name type="scientific">Delitschia confertaspora ATCC 74209</name>
    <dbReference type="NCBI Taxonomy" id="1513339"/>
    <lineage>
        <taxon>Eukaryota</taxon>
        <taxon>Fungi</taxon>
        <taxon>Dikarya</taxon>
        <taxon>Ascomycota</taxon>
        <taxon>Pezizomycotina</taxon>
        <taxon>Dothideomycetes</taxon>
        <taxon>Pleosporomycetidae</taxon>
        <taxon>Pleosporales</taxon>
        <taxon>Delitschiaceae</taxon>
        <taxon>Delitschia</taxon>
    </lineage>
</organism>
<dbReference type="Gene3D" id="3.90.1300.10">
    <property type="entry name" value="Amidase signature (AS) domain"/>
    <property type="match status" value="1"/>
</dbReference>